<comment type="caution">
    <text evidence="1">The sequence shown here is derived from an EMBL/GenBank/DDBJ whole genome shotgun (WGS) entry which is preliminary data.</text>
</comment>
<reference evidence="2" key="1">
    <citation type="journal article" date="2019" name="Int. J. Syst. Evol. Microbiol.">
        <title>The Global Catalogue of Microorganisms (GCM) 10K type strain sequencing project: providing services to taxonomists for standard genome sequencing and annotation.</title>
        <authorList>
            <consortium name="The Broad Institute Genomics Platform"/>
            <consortium name="The Broad Institute Genome Sequencing Center for Infectious Disease"/>
            <person name="Wu L."/>
            <person name="Ma J."/>
        </authorList>
    </citation>
    <scope>NUCLEOTIDE SEQUENCE [LARGE SCALE GENOMIC DNA]</scope>
    <source>
        <strain evidence="2">CGMCC 4.1469</strain>
    </source>
</reference>
<keyword evidence="2" id="KW-1185">Reference proteome</keyword>
<sequence>MTHVPDPAIDRELHGHALDAQQLADAARHYADVLNRGARTEDADRLASLAARLSRQAHRIDGMREIARRTPQPT</sequence>
<organism evidence="1 2">
    <name type="scientific">Kitasatospora aburaviensis</name>
    <dbReference type="NCBI Taxonomy" id="67265"/>
    <lineage>
        <taxon>Bacteria</taxon>
        <taxon>Bacillati</taxon>
        <taxon>Actinomycetota</taxon>
        <taxon>Actinomycetes</taxon>
        <taxon>Kitasatosporales</taxon>
        <taxon>Streptomycetaceae</taxon>
        <taxon>Kitasatospora</taxon>
    </lineage>
</organism>
<dbReference type="Proteomes" id="UP001596067">
    <property type="component" value="Unassembled WGS sequence"/>
</dbReference>
<gene>
    <name evidence="1" type="ORF">ACFP0N_32465</name>
</gene>
<proteinExistence type="predicted"/>
<dbReference type="RefSeq" id="WP_345327616.1">
    <property type="nucleotide sequence ID" value="NZ_BAAAVH010000010.1"/>
</dbReference>
<accession>A0ABW1F671</accession>
<name>A0ABW1F671_9ACTN</name>
<evidence type="ECO:0000313" key="2">
    <source>
        <dbReference type="Proteomes" id="UP001596067"/>
    </source>
</evidence>
<evidence type="ECO:0000313" key="1">
    <source>
        <dbReference type="EMBL" id="MFC5889691.1"/>
    </source>
</evidence>
<dbReference type="EMBL" id="JBHSOD010000062">
    <property type="protein sequence ID" value="MFC5889691.1"/>
    <property type="molecule type" value="Genomic_DNA"/>
</dbReference>
<protein>
    <submittedName>
        <fullName evidence="1">Uncharacterized protein</fullName>
    </submittedName>
</protein>